<reference evidence="3 4" key="1">
    <citation type="submission" date="2017-09" db="EMBL/GenBank/DDBJ databases">
        <title>Depth-based differentiation of microbial function through sediment-hosted aquifers and enrichment of novel symbionts in the deep terrestrial subsurface.</title>
        <authorList>
            <person name="Probst A.J."/>
            <person name="Ladd B."/>
            <person name="Jarett J.K."/>
            <person name="Geller-Mcgrath D.E."/>
            <person name="Sieber C.M."/>
            <person name="Emerson J.B."/>
            <person name="Anantharaman K."/>
            <person name="Thomas B.C."/>
            <person name="Malmstrom R."/>
            <person name="Stieglmeier M."/>
            <person name="Klingl A."/>
            <person name="Woyke T."/>
            <person name="Ryan C.M."/>
            <person name="Banfield J.F."/>
        </authorList>
    </citation>
    <scope>NUCLEOTIDE SEQUENCE [LARGE SCALE GENOMIC DNA]</scope>
    <source>
        <strain evidence="3">CG08_land_8_20_14_0_20_45_16</strain>
    </source>
</reference>
<dbReference type="Pfam" id="PF12732">
    <property type="entry name" value="YtxH"/>
    <property type="match status" value="1"/>
</dbReference>
<dbReference type="EMBL" id="PEYM01000139">
    <property type="protein sequence ID" value="PIS28323.1"/>
    <property type="molecule type" value="Genomic_DNA"/>
</dbReference>
<dbReference type="Proteomes" id="UP000231343">
    <property type="component" value="Unassembled WGS sequence"/>
</dbReference>
<name>A0A2H0XTS5_UNCSA</name>
<evidence type="ECO:0000256" key="2">
    <source>
        <dbReference type="SAM" id="Phobius"/>
    </source>
</evidence>
<feature type="coiled-coil region" evidence="1">
    <location>
        <begin position="31"/>
        <end position="58"/>
    </location>
</feature>
<dbReference type="AlphaFoldDB" id="A0A2H0XTS5"/>
<accession>A0A2H0XTS5</accession>
<evidence type="ECO:0000313" key="3">
    <source>
        <dbReference type="EMBL" id="PIS28323.1"/>
    </source>
</evidence>
<keyword evidence="2" id="KW-1133">Transmembrane helix</keyword>
<proteinExistence type="predicted"/>
<protein>
    <recommendedName>
        <fullName evidence="5">YtxH domain-containing protein</fullName>
    </recommendedName>
</protein>
<keyword evidence="2" id="KW-0472">Membrane</keyword>
<comment type="caution">
    <text evidence="3">The sequence shown here is derived from an EMBL/GenBank/DDBJ whole genome shotgun (WGS) entry which is preliminary data.</text>
</comment>
<dbReference type="InterPro" id="IPR024623">
    <property type="entry name" value="YtxH"/>
</dbReference>
<keyword evidence="2" id="KW-0812">Transmembrane</keyword>
<evidence type="ECO:0008006" key="5">
    <source>
        <dbReference type="Google" id="ProtNLM"/>
    </source>
</evidence>
<sequence>MGKITKSLTIGGIIGLIMGLLFAPRKGEETRKKLQESIEKGKAKLSEIKEDIDKEKED</sequence>
<evidence type="ECO:0000313" key="4">
    <source>
        <dbReference type="Proteomes" id="UP000231343"/>
    </source>
</evidence>
<organism evidence="3 4">
    <name type="scientific">Candidatus Saganbacteria bacterium CG08_land_8_20_14_0_20_45_16</name>
    <dbReference type="NCBI Taxonomy" id="2014293"/>
    <lineage>
        <taxon>Bacteria</taxon>
        <taxon>Bacillati</taxon>
        <taxon>Saganbacteria</taxon>
    </lineage>
</organism>
<feature type="transmembrane region" description="Helical" evidence="2">
    <location>
        <begin position="6"/>
        <end position="23"/>
    </location>
</feature>
<gene>
    <name evidence="3" type="ORF">COT42_08555</name>
</gene>
<keyword evidence="1" id="KW-0175">Coiled coil</keyword>
<evidence type="ECO:0000256" key="1">
    <source>
        <dbReference type="SAM" id="Coils"/>
    </source>
</evidence>